<dbReference type="AlphaFoldDB" id="A0A835QRS1"/>
<reference evidence="1 2" key="1">
    <citation type="journal article" date="2020" name="Nat. Food">
        <title>A phased Vanilla planifolia genome enables genetic improvement of flavour and production.</title>
        <authorList>
            <person name="Hasing T."/>
            <person name="Tang H."/>
            <person name="Brym M."/>
            <person name="Khazi F."/>
            <person name="Huang T."/>
            <person name="Chambers A.H."/>
        </authorList>
    </citation>
    <scope>NUCLEOTIDE SEQUENCE [LARGE SCALE GENOMIC DNA]</scope>
    <source>
        <tissue evidence="1">Leaf</tissue>
    </source>
</reference>
<dbReference type="Proteomes" id="UP000639772">
    <property type="component" value="Chromosome 7"/>
</dbReference>
<evidence type="ECO:0000313" key="1">
    <source>
        <dbReference type="EMBL" id="KAG0474869.1"/>
    </source>
</evidence>
<gene>
    <name evidence="1" type="ORF">HPP92_014555</name>
</gene>
<sequence>MEQRIRLLYIFYQTTREARNSSTRDVFVSSKYNTVLKYAPRLQTLNRIHYPILSVLIHSQNCGNKSIYFMMSLGNALMMESKTKICQKKIKYLTFLQNLN</sequence>
<organism evidence="1 2">
    <name type="scientific">Vanilla planifolia</name>
    <name type="common">Vanilla</name>
    <dbReference type="NCBI Taxonomy" id="51239"/>
    <lineage>
        <taxon>Eukaryota</taxon>
        <taxon>Viridiplantae</taxon>
        <taxon>Streptophyta</taxon>
        <taxon>Embryophyta</taxon>
        <taxon>Tracheophyta</taxon>
        <taxon>Spermatophyta</taxon>
        <taxon>Magnoliopsida</taxon>
        <taxon>Liliopsida</taxon>
        <taxon>Asparagales</taxon>
        <taxon>Orchidaceae</taxon>
        <taxon>Vanilloideae</taxon>
        <taxon>Vanilleae</taxon>
        <taxon>Vanilla</taxon>
    </lineage>
</organism>
<evidence type="ECO:0000313" key="2">
    <source>
        <dbReference type="Proteomes" id="UP000639772"/>
    </source>
</evidence>
<protein>
    <submittedName>
        <fullName evidence="1">Uncharacterized protein</fullName>
    </submittedName>
</protein>
<comment type="caution">
    <text evidence="1">The sequence shown here is derived from an EMBL/GenBank/DDBJ whole genome shotgun (WGS) entry which is preliminary data.</text>
</comment>
<accession>A0A835QRS1</accession>
<dbReference type="EMBL" id="JADCNM010000007">
    <property type="protein sequence ID" value="KAG0474869.1"/>
    <property type="molecule type" value="Genomic_DNA"/>
</dbReference>
<name>A0A835QRS1_VANPL</name>
<proteinExistence type="predicted"/>